<dbReference type="Pfam" id="PF00041">
    <property type="entry name" value="fn3"/>
    <property type="match status" value="7"/>
</dbReference>
<name>A0ABT1IIE7_9PSEU</name>
<feature type="region of interest" description="Disordered" evidence="4">
    <location>
        <begin position="648"/>
        <end position="687"/>
    </location>
</feature>
<dbReference type="InterPro" id="IPR050964">
    <property type="entry name" value="Striated_Muscle_Regulatory"/>
</dbReference>
<feature type="domain" description="Fibronectin type-III" evidence="5">
    <location>
        <begin position="397"/>
        <end position="482"/>
    </location>
</feature>
<feature type="domain" description="Fibronectin type-III" evidence="5">
    <location>
        <begin position="304"/>
        <end position="389"/>
    </location>
</feature>
<dbReference type="PANTHER" id="PTHR13817:SF173">
    <property type="entry name" value="FRAZZLED"/>
    <property type="match status" value="1"/>
</dbReference>
<reference evidence="6 7" key="1">
    <citation type="submission" date="2022-06" db="EMBL/GenBank/DDBJ databases">
        <title>Genomic Encyclopedia of Archaeal and Bacterial Type Strains, Phase II (KMG-II): from individual species to whole genera.</title>
        <authorList>
            <person name="Goeker M."/>
        </authorList>
    </citation>
    <scope>NUCLEOTIDE SEQUENCE [LARGE SCALE GENOMIC DNA]</scope>
    <source>
        <strain evidence="6 7">DSM 44255</strain>
    </source>
</reference>
<gene>
    <name evidence="6" type="ORF">LV75_004946</name>
</gene>
<sequence>MEFGSRGRRLATAVGAAAGLVAAGVLVGSGTGTAAPQEVTLNYTCPFPLIGTQQVKVTVKGDIPAELPLGTPSPEFVIDTVSNAGPTATQGMNLIGAVTIEGSAVANTELVMPGLTLPLEVPATVPLQPVPPTGQDFIVTATGRAPSITAPQVGTVRIFIKDLLLRLTPKKPDGTAPLGTFDSACAQVAGQNNLFAEIAITEAQDTEAPTAPGNLRATDTTQTSVTLAWDASTDNKGVTGYDVYQGATLAKSVTGTTATVDGLTADTAYTFTVKARDAAGNASAASPALTARTSAAPDTAAPSTPGNLRATGTTQTSVALAWDAASDNVGVTSYDVYQGSTLAKSVTGTTATVDGLAADTDYTFTVKARDAAGNASAASPVLIARTAAAPDTAAPSAPTGLRSTGASQSSIGLAWDPSTDNVGVTSYDVYRGSTLAKSVTEPTATVDGLTADTAYTFTVKARDAAGNASAASQALTARTSAAPDTQAPSAPTALTVTATTQSSVTLEWTAATDNVGITGYDVYQDAALTKSVAATTATIDALTPDTEYTFTVKARDAAGNVSAASTALKVRTQPTPDTAAPSTPTNFRATGSTQTSVTLAWDAATDNVGVTSYEVFEGTTSVATATGTAATINGLSPDTEHTYTVKARDAAGNVSPASSALKVRTQPSPDTAAPSAPGNLRSTGATQTSVTLTWDAATDNVGVTGYEVFEGTTSVATATGTTATINGLTPDTEHTYAVKAKDAAGNISAASAALKVRTQSTPDTTAPSAPGNLRSTGATDTSVALAWDAANDNVGVTGYDLYRGASLAASVVGTTATVSGLTADTEYSFTVKAKDAAGNVSAASGVVKVRTKPTTGPPVIKYGYDLTGSGKLRALDGTLPLTGGIEAQVVLTTGAVDAKLTLNPTTGRFRLWGLLPVTAQVRFEQVGSTTGTLSAGALSTTSNVIVKLPKVSLLGFPINANPGCQTKTPAQIPLKSKPGFDPIQGGKLSGTYTLPALQGCGPLTPLLSGLVAGPGNTLDITLKARR</sequence>
<dbReference type="Pfam" id="PF20611">
    <property type="entry name" value="DUF6801"/>
    <property type="match status" value="1"/>
</dbReference>
<dbReference type="InterPro" id="IPR036116">
    <property type="entry name" value="FN3_sf"/>
</dbReference>
<proteinExistence type="predicted"/>
<keyword evidence="2" id="KW-0378">Hydrolase</keyword>
<dbReference type="SMART" id="SM00060">
    <property type="entry name" value="FN3"/>
    <property type="match status" value="7"/>
</dbReference>
<dbReference type="EMBL" id="JAMTCO010000012">
    <property type="protein sequence ID" value="MCP2272420.1"/>
    <property type="molecule type" value="Genomic_DNA"/>
</dbReference>
<feature type="region of interest" description="Disordered" evidence="4">
    <location>
        <begin position="282"/>
        <end position="311"/>
    </location>
</feature>
<dbReference type="InterPro" id="IPR003961">
    <property type="entry name" value="FN3_dom"/>
</dbReference>
<protein>
    <submittedName>
        <fullName evidence="6">Chitodextrinase</fullName>
    </submittedName>
</protein>
<feature type="domain" description="Fibronectin type-III" evidence="5">
    <location>
        <begin position="583"/>
        <end position="668"/>
    </location>
</feature>
<evidence type="ECO:0000256" key="4">
    <source>
        <dbReference type="SAM" id="MobiDB-lite"/>
    </source>
</evidence>
<feature type="compositionally biased region" description="Low complexity" evidence="4">
    <location>
        <begin position="282"/>
        <end position="305"/>
    </location>
</feature>
<organism evidence="6 7">
    <name type="scientific">Actinokineospora diospyrosa</name>
    <dbReference type="NCBI Taxonomy" id="103728"/>
    <lineage>
        <taxon>Bacteria</taxon>
        <taxon>Bacillati</taxon>
        <taxon>Actinomycetota</taxon>
        <taxon>Actinomycetes</taxon>
        <taxon>Pseudonocardiales</taxon>
        <taxon>Pseudonocardiaceae</taxon>
        <taxon>Actinokineospora</taxon>
    </lineage>
</organism>
<keyword evidence="7" id="KW-1185">Reference proteome</keyword>
<feature type="domain" description="Fibronectin type-III" evidence="5">
    <location>
        <begin position="676"/>
        <end position="761"/>
    </location>
</feature>
<evidence type="ECO:0000256" key="2">
    <source>
        <dbReference type="ARBA" id="ARBA00023295"/>
    </source>
</evidence>
<evidence type="ECO:0000256" key="3">
    <source>
        <dbReference type="ARBA" id="ARBA00023326"/>
    </source>
</evidence>
<accession>A0ABT1IIE7</accession>
<dbReference type="CDD" id="cd00063">
    <property type="entry name" value="FN3"/>
    <property type="match status" value="7"/>
</dbReference>
<feature type="region of interest" description="Disordered" evidence="4">
    <location>
        <begin position="756"/>
        <end position="777"/>
    </location>
</feature>
<dbReference type="PROSITE" id="PS50853">
    <property type="entry name" value="FN3"/>
    <property type="match status" value="7"/>
</dbReference>
<evidence type="ECO:0000313" key="6">
    <source>
        <dbReference type="EMBL" id="MCP2272420.1"/>
    </source>
</evidence>
<dbReference type="RefSeq" id="WP_308211034.1">
    <property type="nucleotide sequence ID" value="NZ_BAAAVB010000001.1"/>
</dbReference>
<feature type="domain" description="Fibronectin type-III" evidence="5">
    <location>
        <begin position="490"/>
        <end position="575"/>
    </location>
</feature>
<dbReference type="PANTHER" id="PTHR13817">
    <property type="entry name" value="TITIN"/>
    <property type="match status" value="1"/>
</dbReference>
<keyword evidence="3" id="KW-0119">Carbohydrate metabolism</keyword>
<feature type="domain" description="Fibronectin type-III" evidence="5">
    <location>
        <begin position="211"/>
        <end position="296"/>
    </location>
</feature>
<feature type="compositionally biased region" description="Polar residues" evidence="4">
    <location>
        <begin position="757"/>
        <end position="777"/>
    </location>
</feature>
<feature type="domain" description="Fibronectin type-III" evidence="5">
    <location>
        <begin position="769"/>
        <end position="854"/>
    </location>
</feature>
<evidence type="ECO:0000256" key="1">
    <source>
        <dbReference type="ARBA" id="ARBA00022737"/>
    </source>
</evidence>
<evidence type="ECO:0000313" key="7">
    <source>
        <dbReference type="Proteomes" id="UP001205185"/>
    </source>
</evidence>
<comment type="caution">
    <text evidence="6">The sequence shown here is derived from an EMBL/GenBank/DDBJ whole genome shotgun (WGS) entry which is preliminary data.</text>
</comment>
<keyword evidence="1" id="KW-0677">Repeat</keyword>
<keyword evidence="3" id="KW-0624">Polysaccharide degradation</keyword>
<dbReference type="Gene3D" id="2.60.40.10">
    <property type="entry name" value="Immunoglobulins"/>
    <property type="match status" value="7"/>
</dbReference>
<dbReference type="InterPro" id="IPR046542">
    <property type="entry name" value="DUF6801"/>
</dbReference>
<dbReference type="Proteomes" id="UP001205185">
    <property type="component" value="Unassembled WGS sequence"/>
</dbReference>
<evidence type="ECO:0000259" key="5">
    <source>
        <dbReference type="PROSITE" id="PS50853"/>
    </source>
</evidence>
<dbReference type="InterPro" id="IPR013783">
    <property type="entry name" value="Ig-like_fold"/>
</dbReference>
<dbReference type="SUPFAM" id="SSF49265">
    <property type="entry name" value="Fibronectin type III"/>
    <property type="match status" value="4"/>
</dbReference>
<keyword evidence="2" id="KW-0326">Glycosidase</keyword>